<feature type="binding site" evidence="7">
    <location>
        <position position="178"/>
    </location>
    <ligand>
        <name>substrate</name>
    </ligand>
</feature>
<dbReference type="InterPro" id="IPR027417">
    <property type="entry name" value="P-loop_NTPase"/>
</dbReference>
<keyword evidence="9" id="KW-1185">Reference proteome</keyword>
<dbReference type="HAMAP" id="MF_00109">
    <property type="entry name" value="Shikimate_kinase"/>
    <property type="match status" value="1"/>
</dbReference>
<dbReference type="NCBIfam" id="NF010552">
    <property type="entry name" value="PRK13946.1"/>
    <property type="match status" value="1"/>
</dbReference>
<accession>A0A411Z3Q7</accession>
<dbReference type="GO" id="GO:0005524">
    <property type="term" value="F:ATP binding"/>
    <property type="evidence" value="ECO:0007669"/>
    <property type="project" value="UniProtKB-UniRule"/>
</dbReference>
<protein>
    <recommendedName>
        <fullName evidence="7">Shikimate kinase</fullName>
        <shortName evidence="7">SK</shortName>
        <ecNumber evidence="7">2.7.1.71</ecNumber>
    </recommendedName>
</protein>
<reference evidence="8 9" key="1">
    <citation type="submission" date="2018-08" db="EMBL/GenBank/DDBJ databases">
        <title>Flavobacterium tibetense sp. nov., isolated from a wetland YonghuCo on Tibetan Plateau.</title>
        <authorList>
            <person name="Phurbu D."/>
            <person name="Lu H."/>
            <person name="Xing P."/>
        </authorList>
    </citation>
    <scope>NUCLEOTIDE SEQUENCE [LARGE SCALE GENOMIC DNA]</scope>
    <source>
        <strain evidence="8 9">DJC</strain>
    </source>
</reference>
<evidence type="ECO:0000256" key="4">
    <source>
        <dbReference type="ARBA" id="ARBA00022777"/>
    </source>
</evidence>
<dbReference type="Gene3D" id="3.40.50.300">
    <property type="entry name" value="P-loop containing nucleotide triphosphate hydrolases"/>
    <property type="match status" value="1"/>
</dbReference>
<comment type="function">
    <text evidence="7">Catalyzes the specific phosphorylation of the 3-hydroxyl group of shikimic acid using ATP as a cosubstrate.</text>
</comment>
<dbReference type="InterPro" id="IPR031322">
    <property type="entry name" value="Shikimate/glucono_kinase"/>
</dbReference>
<keyword evidence="1 7" id="KW-0028">Amino-acid biosynthesis</keyword>
<dbReference type="EMBL" id="QWEY01000003">
    <property type="protein sequence ID" value="RGP37707.1"/>
    <property type="molecule type" value="Genomic_DNA"/>
</dbReference>
<evidence type="ECO:0000256" key="6">
    <source>
        <dbReference type="ARBA" id="ARBA00023141"/>
    </source>
</evidence>
<dbReference type="GO" id="GO:0009423">
    <property type="term" value="P:chorismate biosynthetic process"/>
    <property type="evidence" value="ECO:0007669"/>
    <property type="project" value="UniProtKB-UniRule"/>
</dbReference>
<evidence type="ECO:0000313" key="8">
    <source>
        <dbReference type="EMBL" id="RGP37707.1"/>
    </source>
</evidence>
<dbReference type="GO" id="GO:0009073">
    <property type="term" value="P:aromatic amino acid family biosynthetic process"/>
    <property type="evidence" value="ECO:0007669"/>
    <property type="project" value="UniProtKB-KW"/>
</dbReference>
<dbReference type="OrthoDB" id="9800332at2"/>
<keyword evidence="5 7" id="KW-0067">ATP-binding</keyword>
<dbReference type="CDD" id="cd00464">
    <property type="entry name" value="SK"/>
    <property type="match status" value="1"/>
</dbReference>
<comment type="caution">
    <text evidence="8">The sequence shown here is derived from an EMBL/GenBank/DDBJ whole genome shotgun (WGS) entry which is preliminary data.</text>
</comment>
<name>A0A411Z3Q7_9RHOB</name>
<comment type="caution">
    <text evidence="7">Lacks conserved residue(s) required for the propagation of feature annotation.</text>
</comment>
<dbReference type="GO" id="GO:0000287">
    <property type="term" value="F:magnesium ion binding"/>
    <property type="evidence" value="ECO:0007669"/>
    <property type="project" value="UniProtKB-UniRule"/>
</dbReference>
<evidence type="ECO:0000256" key="7">
    <source>
        <dbReference type="HAMAP-Rule" id="MF_00109"/>
    </source>
</evidence>
<dbReference type="GO" id="GO:0004765">
    <property type="term" value="F:shikimate kinase activity"/>
    <property type="evidence" value="ECO:0007669"/>
    <property type="project" value="UniProtKB-UniRule"/>
</dbReference>
<comment type="subunit">
    <text evidence="7">Monomer.</text>
</comment>
<feature type="binding site" evidence="7">
    <location>
        <position position="57"/>
    </location>
    <ligand>
        <name>Mg(2+)</name>
        <dbReference type="ChEBI" id="CHEBI:18420"/>
    </ligand>
</feature>
<feature type="binding site" evidence="7">
    <location>
        <position position="159"/>
    </location>
    <ligand>
        <name>ATP</name>
        <dbReference type="ChEBI" id="CHEBI:30616"/>
    </ligand>
</feature>
<dbReference type="UniPathway" id="UPA00053">
    <property type="reaction ID" value="UER00088"/>
</dbReference>
<comment type="cofactor">
    <cofactor evidence="7">
        <name>Mg(2+)</name>
        <dbReference type="ChEBI" id="CHEBI:18420"/>
    </cofactor>
    <text evidence="7">Binds 1 Mg(2+) ion per subunit.</text>
</comment>
<keyword evidence="7" id="KW-0460">Magnesium</keyword>
<proteinExistence type="inferred from homology"/>
<sequence>MAFAASSRHEQKNARDAGETPLLQAKAALHSQGNEGGSVARLKKTVAMVGMMGAGKTAVGTVLARVLGVPFVDSDEEIVRAANRSIAEIFERDGEPFFRARESEVLARLLRGPPCVLSTGGGAYLADANRQLISDAGVAVWLRADLDLLWSRVRHKSNRPLLRTANPRETLRALYETRVPCYSQADVTVDASPDLSIEAMAERVIEALLARPDVLEGETT</sequence>
<evidence type="ECO:0000256" key="1">
    <source>
        <dbReference type="ARBA" id="ARBA00022605"/>
    </source>
</evidence>
<dbReference type="PANTHER" id="PTHR21087:SF16">
    <property type="entry name" value="SHIKIMATE KINASE 1, CHLOROPLASTIC"/>
    <property type="match status" value="1"/>
</dbReference>
<dbReference type="AlphaFoldDB" id="A0A411Z3Q7"/>
<feature type="binding site" evidence="7">
    <location>
        <position position="121"/>
    </location>
    <ligand>
        <name>substrate</name>
    </ligand>
</feature>
<dbReference type="InterPro" id="IPR000623">
    <property type="entry name" value="Shikimate_kinase/TSH1"/>
</dbReference>
<keyword evidence="7" id="KW-0963">Cytoplasm</keyword>
<evidence type="ECO:0000256" key="3">
    <source>
        <dbReference type="ARBA" id="ARBA00022741"/>
    </source>
</evidence>
<keyword evidence="6 7" id="KW-0057">Aromatic amino acid biosynthesis</keyword>
<comment type="similarity">
    <text evidence="7">Belongs to the shikimate kinase family.</text>
</comment>
<dbReference type="PRINTS" id="PR01100">
    <property type="entry name" value="SHIKIMTKNASE"/>
</dbReference>
<dbReference type="GO" id="GO:0008652">
    <property type="term" value="P:amino acid biosynthetic process"/>
    <property type="evidence" value="ECO:0007669"/>
    <property type="project" value="UniProtKB-KW"/>
</dbReference>
<evidence type="ECO:0000256" key="2">
    <source>
        <dbReference type="ARBA" id="ARBA00022679"/>
    </source>
</evidence>
<comment type="subcellular location">
    <subcellularLocation>
        <location evidence="7">Cytoplasm</location>
    </subcellularLocation>
</comment>
<dbReference type="EC" id="2.7.1.71" evidence="7"/>
<dbReference type="Pfam" id="PF01202">
    <property type="entry name" value="SKI"/>
    <property type="match status" value="1"/>
</dbReference>
<dbReference type="Proteomes" id="UP000284547">
    <property type="component" value="Unassembled WGS sequence"/>
</dbReference>
<dbReference type="SUPFAM" id="SSF52540">
    <property type="entry name" value="P-loop containing nucleoside triphosphate hydrolases"/>
    <property type="match status" value="1"/>
</dbReference>
<feature type="binding site" evidence="7">
    <location>
        <position position="99"/>
    </location>
    <ligand>
        <name>substrate</name>
    </ligand>
</feature>
<gene>
    <name evidence="7" type="primary">aroK</name>
    <name evidence="8" type="ORF">D1012_07260</name>
</gene>
<keyword evidence="4 7" id="KW-0418">Kinase</keyword>
<keyword evidence="2 7" id="KW-0808">Transferase</keyword>
<feature type="binding site" evidence="7">
    <location>
        <position position="75"/>
    </location>
    <ligand>
        <name>substrate</name>
    </ligand>
</feature>
<dbReference type="GO" id="GO:0005829">
    <property type="term" value="C:cytosol"/>
    <property type="evidence" value="ECO:0007669"/>
    <property type="project" value="TreeGrafter"/>
</dbReference>
<comment type="pathway">
    <text evidence="7">Metabolic intermediate biosynthesis; chorismate biosynthesis; chorismate from D-erythrose 4-phosphate and phosphoenolpyruvate: step 5/7.</text>
</comment>
<keyword evidence="7" id="KW-0479">Metal-binding</keyword>
<comment type="catalytic activity">
    <reaction evidence="7">
        <text>shikimate + ATP = 3-phosphoshikimate + ADP + H(+)</text>
        <dbReference type="Rhea" id="RHEA:13121"/>
        <dbReference type="ChEBI" id="CHEBI:15378"/>
        <dbReference type="ChEBI" id="CHEBI:30616"/>
        <dbReference type="ChEBI" id="CHEBI:36208"/>
        <dbReference type="ChEBI" id="CHEBI:145989"/>
        <dbReference type="ChEBI" id="CHEBI:456216"/>
        <dbReference type="EC" id="2.7.1.71"/>
    </reaction>
</comment>
<organism evidence="8 9">
    <name type="scientific">Pseudotabrizicola alkalilacus</name>
    <dbReference type="NCBI Taxonomy" id="2305252"/>
    <lineage>
        <taxon>Bacteria</taxon>
        <taxon>Pseudomonadati</taxon>
        <taxon>Pseudomonadota</taxon>
        <taxon>Alphaproteobacteria</taxon>
        <taxon>Rhodobacterales</taxon>
        <taxon>Paracoccaceae</taxon>
        <taxon>Pseudotabrizicola</taxon>
    </lineage>
</organism>
<dbReference type="PANTHER" id="PTHR21087">
    <property type="entry name" value="SHIKIMATE KINASE"/>
    <property type="match status" value="1"/>
</dbReference>
<keyword evidence="3 7" id="KW-0547">Nucleotide-binding</keyword>
<evidence type="ECO:0000313" key="9">
    <source>
        <dbReference type="Proteomes" id="UP000284547"/>
    </source>
</evidence>
<feature type="binding site" evidence="7">
    <location>
        <begin position="53"/>
        <end position="58"/>
    </location>
    <ligand>
        <name>ATP</name>
        <dbReference type="ChEBI" id="CHEBI:30616"/>
    </ligand>
</feature>
<evidence type="ECO:0000256" key="5">
    <source>
        <dbReference type="ARBA" id="ARBA00022840"/>
    </source>
</evidence>